<dbReference type="Gene3D" id="3.40.50.150">
    <property type="entry name" value="Vaccinia Virus protein VP39"/>
    <property type="match status" value="1"/>
</dbReference>
<reference evidence="1" key="1">
    <citation type="submission" date="2019-02" db="EMBL/GenBank/DDBJ databases">
        <authorList>
            <person name="Gruber-Vodicka R. H."/>
            <person name="Seah K. B. B."/>
        </authorList>
    </citation>
    <scope>NUCLEOTIDE SEQUENCE</scope>
    <source>
        <strain evidence="1">BECK_S127</strain>
    </source>
</reference>
<name>A0A451BMM5_9GAMM</name>
<dbReference type="EMBL" id="CAADHB010000053">
    <property type="protein sequence ID" value="VFK79526.1"/>
    <property type="molecule type" value="Genomic_DNA"/>
</dbReference>
<proteinExistence type="predicted"/>
<dbReference type="GO" id="GO:0008168">
    <property type="term" value="F:methyltransferase activity"/>
    <property type="evidence" value="ECO:0007669"/>
    <property type="project" value="UniProtKB-KW"/>
</dbReference>
<protein>
    <submittedName>
        <fullName evidence="1">Methyltransferase small domain-containing protein</fullName>
    </submittedName>
</protein>
<sequence length="348" mass="38949">MSITTHPSLIRAAHRLGAILQDNGYDRIVGAEHVMEQLVHCDARILDHIWNYGANETSATRDLLDFAFFCQPLSVIRALDLLSEPVLDALNKLGVLHFDGDLVSLPNHMLLLHRGCSFIAPRLIGATTSMDLYLGWDSLKLASHLRTNYSDPLFEIGAGTGIIGLIGTTSSYLASEISAESTKIASFNFALNRQERRCAVVRGDLLEPLDYRARRIVAANPPYVAAPPELPLPVYSMGGADGLDMARRIVKSWNRFTNFPICVFILRAYGEYRAEKLEEFLNHCHGCADITLEYLSDTPLTEEDFMALALGSGGEGEWIMERARFFEKHYQKQGFIRQFDILATLKRI</sequence>
<dbReference type="InterPro" id="IPR029063">
    <property type="entry name" value="SAM-dependent_MTases_sf"/>
</dbReference>
<dbReference type="SUPFAM" id="SSF53335">
    <property type="entry name" value="S-adenosyl-L-methionine-dependent methyltransferases"/>
    <property type="match status" value="1"/>
</dbReference>
<evidence type="ECO:0000313" key="1">
    <source>
        <dbReference type="EMBL" id="VFK79526.1"/>
    </source>
</evidence>
<keyword evidence="1" id="KW-0808">Transferase</keyword>
<dbReference type="AlphaFoldDB" id="A0A451BMM5"/>
<accession>A0A451BMM5</accession>
<gene>
    <name evidence="1" type="ORF">BECKSD772D_GA0070982_10536</name>
</gene>
<dbReference type="GO" id="GO:0032259">
    <property type="term" value="P:methylation"/>
    <property type="evidence" value="ECO:0007669"/>
    <property type="project" value="UniProtKB-KW"/>
</dbReference>
<organism evidence="1">
    <name type="scientific">Candidatus Kentrum sp. SD</name>
    <dbReference type="NCBI Taxonomy" id="2126332"/>
    <lineage>
        <taxon>Bacteria</taxon>
        <taxon>Pseudomonadati</taxon>
        <taxon>Pseudomonadota</taxon>
        <taxon>Gammaproteobacteria</taxon>
        <taxon>Candidatus Kentrum</taxon>
    </lineage>
</organism>
<keyword evidence="1" id="KW-0489">Methyltransferase</keyword>